<dbReference type="EMBL" id="CAJNNV010013324">
    <property type="protein sequence ID" value="CAE8601594.1"/>
    <property type="molecule type" value="Genomic_DNA"/>
</dbReference>
<proteinExistence type="predicted"/>
<feature type="compositionally biased region" description="Low complexity" evidence="1">
    <location>
        <begin position="120"/>
        <end position="137"/>
    </location>
</feature>
<comment type="caution">
    <text evidence="3">The sequence shown here is derived from an EMBL/GenBank/DDBJ whole genome shotgun (WGS) entry which is preliminary data.</text>
</comment>
<sequence>ASRASWVPADKTADNAPLLAARRAANAGLGRSPRPRPAFVLARSAQPLWRCTKVMGEKIFYRQWTYSQIPADVQQCGGLHPVEASSPNSLSNEFWRPTLLEARRLRRVASLKDRSSAEDLGSTSTSTSTPLHGSSLGVEELRRMQGRRSRARGQGGQGGTRVGQGEDEETIIQQNYNSSCMSITP</sequence>
<name>A0A813EXZ1_POLGL</name>
<feature type="region of interest" description="Disordered" evidence="1">
    <location>
        <begin position="111"/>
        <end position="170"/>
    </location>
</feature>
<protein>
    <submittedName>
        <fullName evidence="3">Uncharacterized protein</fullName>
    </submittedName>
</protein>
<dbReference type="AlphaFoldDB" id="A0A813EXZ1"/>
<feature type="non-terminal residue" evidence="3">
    <location>
        <position position="185"/>
    </location>
</feature>
<accession>A0A813EXZ1</accession>
<evidence type="ECO:0000313" key="4">
    <source>
        <dbReference type="Proteomes" id="UP000654075"/>
    </source>
</evidence>
<gene>
    <name evidence="2" type="ORF">PGLA1383_LOCUS19884</name>
    <name evidence="3" type="ORF">PGLA1383_LOCUS20914</name>
</gene>
<evidence type="ECO:0000313" key="3">
    <source>
        <dbReference type="EMBL" id="CAE8602675.1"/>
    </source>
</evidence>
<feature type="compositionally biased region" description="Gly residues" evidence="1">
    <location>
        <begin position="153"/>
        <end position="162"/>
    </location>
</feature>
<dbReference type="Proteomes" id="UP000654075">
    <property type="component" value="Unassembled WGS sequence"/>
</dbReference>
<organism evidence="3 4">
    <name type="scientific">Polarella glacialis</name>
    <name type="common">Dinoflagellate</name>
    <dbReference type="NCBI Taxonomy" id="89957"/>
    <lineage>
        <taxon>Eukaryota</taxon>
        <taxon>Sar</taxon>
        <taxon>Alveolata</taxon>
        <taxon>Dinophyceae</taxon>
        <taxon>Suessiales</taxon>
        <taxon>Suessiaceae</taxon>
        <taxon>Polarella</taxon>
    </lineage>
</organism>
<keyword evidence="4" id="KW-1185">Reference proteome</keyword>
<evidence type="ECO:0000313" key="2">
    <source>
        <dbReference type="EMBL" id="CAE8601594.1"/>
    </source>
</evidence>
<dbReference type="EMBL" id="CAJNNV010014528">
    <property type="protein sequence ID" value="CAE8602675.1"/>
    <property type="molecule type" value="Genomic_DNA"/>
</dbReference>
<reference evidence="3" key="1">
    <citation type="submission" date="2021-02" db="EMBL/GenBank/DDBJ databases">
        <authorList>
            <person name="Dougan E. K."/>
            <person name="Rhodes N."/>
            <person name="Thang M."/>
            <person name="Chan C."/>
        </authorList>
    </citation>
    <scope>NUCLEOTIDE SEQUENCE</scope>
</reference>
<evidence type="ECO:0000256" key="1">
    <source>
        <dbReference type="SAM" id="MobiDB-lite"/>
    </source>
</evidence>
<dbReference type="OrthoDB" id="488809at2759"/>